<evidence type="ECO:0000313" key="2">
    <source>
        <dbReference type="EMBL" id="TQL97698.1"/>
    </source>
</evidence>
<keyword evidence="3" id="KW-1185">Reference proteome</keyword>
<accession>A0A543CKR5</accession>
<dbReference type="AlphaFoldDB" id="A0A543CKR5"/>
<keyword evidence="1" id="KW-0472">Membrane</keyword>
<feature type="transmembrane region" description="Helical" evidence="1">
    <location>
        <begin position="27"/>
        <end position="45"/>
    </location>
</feature>
<evidence type="ECO:0008006" key="4">
    <source>
        <dbReference type="Google" id="ProtNLM"/>
    </source>
</evidence>
<proteinExistence type="predicted"/>
<dbReference type="RefSeq" id="WP_141956394.1">
    <property type="nucleotide sequence ID" value="NZ_VFOZ01000001.1"/>
</dbReference>
<keyword evidence="1" id="KW-0812">Transmembrane</keyword>
<evidence type="ECO:0000313" key="3">
    <source>
        <dbReference type="Proteomes" id="UP000316096"/>
    </source>
</evidence>
<reference evidence="2 3" key="1">
    <citation type="submission" date="2019-06" db="EMBL/GenBank/DDBJ databases">
        <title>Sequencing the genomes of 1000 actinobacteria strains.</title>
        <authorList>
            <person name="Klenk H.-P."/>
        </authorList>
    </citation>
    <scope>NUCLEOTIDE SEQUENCE [LARGE SCALE GENOMIC DNA]</scope>
    <source>
        <strain evidence="2 3">DSM 102200</strain>
    </source>
</reference>
<dbReference type="Proteomes" id="UP000316096">
    <property type="component" value="Unassembled WGS sequence"/>
</dbReference>
<keyword evidence="1" id="KW-1133">Transmembrane helix</keyword>
<dbReference type="EMBL" id="VFOZ01000001">
    <property type="protein sequence ID" value="TQL97698.1"/>
    <property type="molecule type" value="Genomic_DNA"/>
</dbReference>
<name>A0A543CKR5_9ACTN</name>
<sequence length="64" mass="7033">MVLSISLVMVLGALVYLLYRYAGLRAWHAIACTLFGFYLASTSLAPQIRDGVRSMAHFLSGLNL</sequence>
<comment type="caution">
    <text evidence="2">The sequence shown here is derived from an EMBL/GenBank/DDBJ whole genome shotgun (WGS) entry which is preliminary data.</text>
</comment>
<dbReference type="OrthoDB" id="3873606at2"/>
<protein>
    <recommendedName>
        <fullName evidence="4">DUF2304 domain-containing protein</fullName>
    </recommendedName>
</protein>
<organism evidence="2 3">
    <name type="scientific">Actinoallomurus bryophytorum</name>
    <dbReference type="NCBI Taxonomy" id="1490222"/>
    <lineage>
        <taxon>Bacteria</taxon>
        <taxon>Bacillati</taxon>
        <taxon>Actinomycetota</taxon>
        <taxon>Actinomycetes</taxon>
        <taxon>Streptosporangiales</taxon>
        <taxon>Thermomonosporaceae</taxon>
        <taxon>Actinoallomurus</taxon>
    </lineage>
</organism>
<evidence type="ECO:0000256" key="1">
    <source>
        <dbReference type="SAM" id="Phobius"/>
    </source>
</evidence>
<gene>
    <name evidence="2" type="ORF">FB559_3299</name>
</gene>